<dbReference type="InterPro" id="IPR011623">
    <property type="entry name" value="7TMR_DISM_rcpt_extracell_dom1"/>
</dbReference>
<evidence type="ECO:0000256" key="3">
    <source>
        <dbReference type="ARBA" id="ARBA00022553"/>
    </source>
</evidence>
<dbReference type="Gene3D" id="2.60.40.2380">
    <property type="match status" value="1"/>
</dbReference>
<comment type="caution">
    <text evidence="7">The sequence shown here is derived from an EMBL/GenBank/DDBJ whole genome shotgun (WGS) entry which is preliminary data.</text>
</comment>
<dbReference type="CDD" id="cd00075">
    <property type="entry name" value="HATPase"/>
    <property type="match status" value="1"/>
</dbReference>
<feature type="transmembrane region" description="Helical" evidence="4">
    <location>
        <begin position="289"/>
        <end position="308"/>
    </location>
</feature>
<dbReference type="PANTHER" id="PTHR43547:SF2">
    <property type="entry name" value="HYBRID SIGNAL TRANSDUCTION HISTIDINE KINASE C"/>
    <property type="match status" value="1"/>
</dbReference>
<dbReference type="InterPro" id="IPR004358">
    <property type="entry name" value="Sig_transdc_His_kin-like_C"/>
</dbReference>
<reference evidence="8" key="1">
    <citation type="submission" date="2023-07" db="EMBL/GenBank/DDBJ databases">
        <title>Ancylobacter moscoviensis sp. nov., facultatively methylotrophic bacteria from activated sludge and the reclassification of Starkeya novella (Starkey 1934) Kelly et al. 2000 as Ancylobacter novellus comb. nov., Starkeya koreensis Im et al. 2006 as Ancylobacter koreensis comb.nov., Angulomicrobium tetraedrale Vasil'eva et al. 1986 as Ancylobacter tetraedralis comb. nov., Angulomicrobium amanitiforme Fritz et al. 2004 as Ancylobacter amanitiformis comb. nov. and Methylorhabdus multivorans Doronina et al. 1996 as Ancylobacter multivorans comb. nov. and emended description of the genus Ancylobacter.</title>
        <authorList>
            <person name="Doronina N."/>
            <person name="Chemodurova A."/>
            <person name="Grouzdev D."/>
            <person name="Koziaeva V."/>
            <person name="Shi W."/>
            <person name="Wu L."/>
            <person name="Kaparullina E."/>
        </authorList>
    </citation>
    <scope>NUCLEOTIDE SEQUENCE [LARGE SCALE GENOMIC DNA]</scope>
    <source>
        <strain evidence="8">Jip08</strain>
    </source>
</reference>
<dbReference type="PANTHER" id="PTHR43547">
    <property type="entry name" value="TWO-COMPONENT HISTIDINE KINASE"/>
    <property type="match status" value="1"/>
</dbReference>
<dbReference type="InterPro" id="IPR036890">
    <property type="entry name" value="HATPase_C_sf"/>
</dbReference>
<protein>
    <recommendedName>
        <fullName evidence="2">histidine kinase</fullName>
        <ecNumber evidence="2">2.7.13.3</ecNumber>
    </recommendedName>
</protein>
<dbReference type="PROSITE" id="PS51257">
    <property type="entry name" value="PROKAR_LIPOPROTEIN"/>
    <property type="match status" value="1"/>
</dbReference>
<keyword evidence="4" id="KW-0472">Membrane</keyword>
<dbReference type="RefSeq" id="WP_247199503.1">
    <property type="nucleotide sequence ID" value="NZ_JALKCG010000001.1"/>
</dbReference>
<evidence type="ECO:0000256" key="2">
    <source>
        <dbReference type="ARBA" id="ARBA00012438"/>
    </source>
</evidence>
<dbReference type="Pfam" id="PF07696">
    <property type="entry name" value="7TMR-DISMED2"/>
    <property type="match status" value="1"/>
</dbReference>
<dbReference type="SUPFAM" id="SSF47384">
    <property type="entry name" value="Homodimeric domain of signal transducing histidine kinase"/>
    <property type="match status" value="1"/>
</dbReference>
<keyword evidence="3" id="KW-0597">Phosphoprotein</keyword>
<dbReference type="EC" id="2.7.13.3" evidence="2"/>
<feature type="chain" id="PRO_5046230976" description="histidine kinase" evidence="5">
    <location>
        <begin position="33"/>
        <end position="677"/>
    </location>
</feature>
<feature type="transmembrane region" description="Helical" evidence="4">
    <location>
        <begin position="314"/>
        <end position="334"/>
    </location>
</feature>
<dbReference type="SUPFAM" id="SSF55874">
    <property type="entry name" value="ATPase domain of HSP90 chaperone/DNA topoisomerase II/histidine kinase"/>
    <property type="match status" value="1"/>
</dbReference>
<gene>
    <name evidence="7" type="ORF">MWN33_05935</name>
</gene>
<name>A0ABT0DJW2_9HYPH</name>
<feature type="transmembrane region" description="Helical" evidence="4">
    <location>
        <begin position="195"/>
        <end position="213"/>
    </location>
</feature>
<keyword evidence="8" id="KW-1185">Reference proteome</keyword>
<organism evidence="7 8">
    <name type="scientific">Ancylobacter koreensis</name>
    <dbReference type="NCBI Taxonomy" id="266121"/>
    <lineage>
        <taxon>Bacteria</taxon>
        <taxon>Pseudomonadati</taxon>
        <taxon>Pseudomonadota</taxon>
        <taxon>Alphaproteobacteria</taxon>
        <taxon>Hyphomicrobiales</taxon>
        <taxon>Xanthobacteraceae</taxon>
        <taxon>Ancylobacter</taxon>
    </lineage>
</organism>
<accession>A0ABT0DJW2</accession>
<dbReference type="PROSITE" id="PS50109">
    <property type="entry name" value="HIS_KIN"/>
    <property type="match status" value="1"/>
</dbReference>
<comment type="catalytic activity">
    <reaction evidence="1">
        <text>ATP + protein L-histidine = ADP + protein N-phospho-L-histidine.</text>
        <dbReference type="EC" id="2.7.13.3"/>
    </reaction>
</comment>
<dbReference type="PRINTS" id="PR00344">
    <property type="entry name" value="BCTRLSENSOR"/>
</dbReference>
<dbReference type="Proteomes" id="UP001202867">
    <property type="component" value="Unassembled WGS sequence"/>
</dbReference>
<feature type="transmembrane region" description="Helical" evidence="4">
    <location>
        <begin position="220"/>
        <end position="241"/>
    </location>
</feature>
<feature type="signal peptide" evidence="5">
    <location>
        <begin position="1"/>
        <end position="32"/>
    </location>
</feature>
<dbReference type="SMART" id="SM00387">
    <property type="entry name" value="HATPase_c"/>
    <property type="match status" value="1"/>
</dbReference>
<dbReference type="EMBL" id="JALKCG010000001">
    <property type="protein sequence ID" value="MCK0207570.1"/>
    <property type="molecule type" value="Genomic_DNA"/>
</dbReference>
<dbReference type="Pfam" id="PF02518">
    <property type="entry name" value="HATPase_c"/>
    <property type="match status" value="1"/>
</dbReference>
<keyword evidence="5" id="KW-0732">Signal</keyword>
<dbReference type="InterPro" id="IPR011622">
    <property type="entry name" value="7TMR_DISM_rcpt_extracell_dom2"/>
</dbReference>
<keyword evidence="4" id="KW-0812">Transmembrane</keyword>
<evidence type="ECO:0000313" key="7">
    <source>
        <dbReference type="EMBL" id="MCK0207570.1"/>
    </source>
</evidence>
<keyword evidence="4" id="KW-1133">Transmembrane helix</keyword>
<evidence type="ECO:0000313" key="8">
    <source>
        <dbReference type="Proteomes" id="UP001202867"/>
    </source>
</evidence>
<evidence type="ECO:0000256" key="1">
    <source>
        <dbReference type="ARBA" id="ARBA00000085"/>
    </source>
</evidence>
<dbReference type="Gene3D" id="1.10.287.130">
    <property type="match status" value="1"/>
</dbReference>
<feature type="transmembrane region" description="Helical" evidence="4">
    <location>
        <begin position="346"/>
        <end position="365"/>
    </location>
</feature>
<feature type="transmembrane region" description="Helical" evidence="4">
    <location>
        <begin position="261"/>
        <end position="277"/>
    </location>
</feature>
<proteinExistence type="predicted"/>
<sequence length="677" mass="72655">MRRVCLPSIAGLLPALCLALAVLCACGSPAAARTVANDWFEVDTELAVLRDPAGTLTLDDVLARGNQFQHIASNGINIGTSSDVVWLRVEAKAYATRAGALALSPATFDIVDAYVAQLRPGLRAQDFHSFALGDHRPLPAVVATLYGELPLDLRDGETTLVYLRLVSLNTSLNLSLDLYPAAQAAQRAVLMGLGYGFWFGGMAILVLIQFVFFHFERKAYYLLLAASSVTTILVYCANLGVARLLWFPGGGNGHDLFHMTAYWLGVTFWSLTTASVLDLRRRTPWLGRLFDIAAVLGILGGLAALLGYNRMVIPAGNILIAAFSTVAAARAVFCAREQGLGSSLRAIAYVLFWLGLVATVVQRMGLFPLPNWVTHSYGIGVLLYTLLLTGGLGARLRLAEVQNRQMAEAALALSREAEDRANALVAQRTDELVAARRTAEEALEAELEARRREVRFMEVLSHQYRTPLASIGSNIDTIALSLPPSDTANADRIRRVRRAVARLVELLRFHISRSRLEGAAFRPALAPVPAGTVVETAVGRARDLAQSAGIELEVAEGAGAVRVSADAELLVAALMNLIDNAVKFAGPGNGPVRVRCFLDTGGHVVLEVADTGIGIPPDEIERVRERGYRASNAADIEGTGLGLSLVQRIADAHGAVFDIVSNEAEGTRLSLRLTPLG</sequence>
<dbReference type="Pfam" id="PF07695">
    <property type="entry name" value="7TMR-DISM_7TM"/>
    <property type="match status" value="1"/>
</dbReference>
<feature type="domain" description="Histidine kinase" evidence="6">
    <location>
        <begin position="459"/>
        <end position="677"/>
    </location>
</feature>
<evidence type="ECO:0000256" key="4">
    <source>
        <dbReference type="SAM" id="Phobius"/>
    </source>
</evidence>
<dbReference type="InterPro" id="IPR003594">
    <property type="entry name" value="HATPase_dom"/>
</dbReference>
<dbReference type="Gene3D" id="3.30.565.10">
    <property type="entry name" value="Histidine kinase-like ATPase, C-terminal domain"/>
    <property type="match status" value="1"/>
</dbReference>
<evidence type="ECO:0000256" key="5">
    <source>
        <dbReference type="SAM" id="SignalP"/>
    </source>
</evidence>
<feature type="transmembrane region" description="Helical" evidence="4">
    <location>
        <begin position="377"/>
        <end position="396"/>
    </location>
</feature>
<keyword evidence="7" id="KW-0808">Transferase</keyword>
<dbReference type="InterPro" id="IPR036097">
    <property type="entry name" value="HisK_dim/P_sf"/>
</dbReference>
<dbReference type="InterPro" id="IPR005467">
    <property type="entry name" value="His_kinase_dom"/>
</dbReference>
<dbReference type="GO" id="GO:0016301">
    <property type="term" value="F:kinase activity"/>
    <property type="evidence" value="ECO:0007669"/>
    <property type="project" value="UniProtKB-KW"/>
</dbReference>
<keyword evidence="7" id="KW-0418">Kinase</keyword>
<evidence type="ECO:0000259" key="6">
    <source>
        <dbReference type="PROSITE" id="PS50109"/>
    </source>
</evidence>